<evidence type="ECO:0000313" key="2">
    <source>
        <dbReference type="Proteomes" id="UP000826462"/>
    </source>
</evidence>
<proteinExistence type="predicted"/>
<keyword evidence="2" id="KW-1185">Reference proteome</keyword>
<name>A0ABX8UXS4_9BURK</name>
<accession>A0ABX8UXS4</accession>
<dbReference type="Proteomes" id="UP000826462">
    <property type="component" value="Chromosome 2"/>
</dbReference>
<reference evidence="1 2" key="1">
    <citation type="submission" date="2021-07" db="EMBL/GenBank/DDBJ databases">
        <title>Paraburkholderia edwinii protects Aspergillus sp. from phenazines by acting as a toxin sponge.</title>
        <authorList>
            <person name="Dahlstrom K.M."/>
            <person name="Newman D.K."/>
        </authorList>
    </citation>
    <scope>NUCLEOTIDE SEQUENCE [LARGE SCALE GENOMIC DNA]</scope>
    <source>
        <strain evidence="1 2">Pe01</strain>
    </source>
</reference>
<protein>
    <submittedName>
        <fullName evidence="1">Uncharacterized protein</fullName>
    </submittedName>
</protein>
<evidence type="ECO:0000313" key="1">
    <source>
        <dbReference type="EMBL" id="QYD73691.1"/>
    </source>
</evidence>
<dbReference type="EMBL" id="CP080096">
    <property type="protein sequence ID" value="QYD73691.1"/>
    <property type="molecule type" value="Genomic_DNA"/>
</dbReference>
<sequence length="79" mass="8349">MISNAVQAELIAQRSMTLLARVESAATTGKGMEKKAEKQGAGSTSLLAAGAHRRVTASALPLFPLHARTNDVRGESTEW</sequence>
<organism evidence="1 2">
    <name type="scientific">Paraburkholderia edwinii</name>
    <dbReference type="NCBI Taxonomy" id="2861782"/>
    <lineage>
        <taxon>Bacteria</taxon>
        <taxon>Pseudomonadati</taxon>
        <taxon>Pseudomonadota</taxon>
        <taxon>Betaproteobacteria</taxon>
        <taxon>Burkholderiales</taxon>
        <taxon>Burkholderiaceae</taxon>
        <taxon>Paraburkholderia</taxon>
    </lineage>
</organism>
<gene>
    <name evidence="1" type="ORF">KZJ38_29245</name>
</gene>